<keyword evidence="3" id="KW-0449">Lipoprotein</keyword>
<keyword evidence="3" id="KW-0636">Prenylation</keyword>
<evidence type="ECO:0000256" key="2">
    <source>
        <dbReference type="ARBA" id="ARBA00022723"/>
    </source>
</evidence>
<feature type="compositionally biased region" description="Low complexity" evidence="5">
    <location>
        <begin position="187"/>
        <end position="198"/>
    </location>
</feature>
<dbReference type="FunFam" id="3.30.70.100:FF:000008">
    <property type="entry name" value="Copper transport protein ATOX1"/>
    <property type="match status" value="1"/>
</dbReference>
<name>A0A8J5CG74_ZINOF</name>
<dbReference type="PANTHER" id="PTHR45868:SF93">
    <property type="entry name" value="OS12G0144600 PROTEIN"/>
    <property type="match status" value="1"/>
</dbReference>
<reference evidence="7 8" key="1">
    <citation type="submission" date="2020-08" db="EMBL/GenBank/DDBJ databases">
        <title>Plant Genome Project.</title>
        <authorList>
            <person name="Zhang R.-G."/>
        </authorList>
    </citation>
    <scope>NUCLEOTIDE SEQUENCE [LARGE SCALE GENOMIC DNA]</scope>
    <source>
        <tissue evidence="7">Rhizome</tissue>
    </source>
</reference>
<keyword evidence="1" id="KW-0488">Methylation</keyword>
<feature type="region of interest" description="Disordered" evidence="5">
    <location>
        <begin position="184"/>
        <end position="236"/>
    </location>
</feature>
<keyword evidence="8" id="KW-1185">Reference proteome</keyword>
<feature type="region of interest" description="Disordered" evidence="5">
    <location>
        <begin position="331"/>
        <end position="397"/>
    </location>
</feature>
<organism evidence="7 8">
    <name type="scientific">Zingiber officinale</name>
    <name type="common">Ginger</name>
    <name type="synonym">Amomum zingiber</name>
    <dbReference type="NCBI Taxonomy" id="94328"/>
    <lineage>
        <taxon>Eukaryota</taxon>
        <taxon>Viridiplantae</taxon>
        <taxon>Streptophyta</taxon>
        <taxon>Embryophyta</taxon>
        <taxon>Tracheophyta</taxon>
        <taxon>Spermatophyta</taxon>
        <taxon>Magnoliopsida</taxon>
        <taxon>Liliopsida</taxon>
        <taxon>Zingiberales</taxon>
        <taxon>Zingiberaceae</taxon>
        <taxon>Zingiber</taxon>
    </lineage>
</organism>
<feature type="compositionally biased region" description="Low complexity" evidence="5">
    <location>
        <begin position="219"/>
        <end position="236"/>
    </location>
</feature>
<evidence type="ECO:0000259" key="6">
    <source>
        <dbReference type="PROSITE" id="PS50846"/>
    </source>
</evidence>
<dbReference type="AlphaFoldDB" id="A0A8J5CG74"/>
<evidence type="ECO:0000256" key="4">
    <source>
        <dbReference type="ARBA" id="ARBA00024045"/>
    </source>
</evidence>
<gene>
    <name evidence="7" type="ORF">ZIOFF_067804</name>
</gene>
<evidence type="ECO:0000256" key="5">
    <source>
        <dbReference type="SAM" id="MobiDB-lite"/>
    </source>
</evidence>
<accession>A0A8J5CG74</accession>
<comment type="similarity">
    <text evidence="4">Belongs to the HIPP family.</text>
</comment>
<feature type="domain" description="HMA" evidence="6">
    <location>
        <begin position="116"/>
        <end position="179"/>
    </location>
</feature>
<dbReference type="PANTHER" id="PTHR45868">
    <property type="entry name" value="HEAVY METAL-ASSOCIATED ISOPRENYLATED PLANT PROTEIN 33-RELATED"/>
    <property type="match status" value="1"/>
</dbReference>
<evidence type="ECO:0000256" key="1">
    <source>
        <dbReference type="ARBA" id="ARBA00022481"/>
    </source>
</evidence>
<dbReference type="PROSITE" id="PS50846">
    <property type="entry name" value="HMA_2"/>
    <property type="match status" value="1"/>
</dbReference>
<evidence type="ECO:0000256" key="3">
    <source>
        <dbReference type="ARBA" id="ARBA00023289"/>
    </source>
</evidence>
<feature type="compositionally biased region" description="Gly residues" evidence="5">
    <location>
        <begin position="202"/>
        <end position="214"/>
    </location>
</feature>
<dbReference type="GO" id="GO:0046872">
    <property type="term" value="F:metal ion binding"/>
    <property type="evidence" value="ECO:0007669"/>
    <property type="project" value="UniProtKB-KW"/>
</dbReference>
<protein>
    <recommendedName>
        <fullName evidence="6">HMA domain-containing protein</fullName>
    </recommendedName>
</protein>
<evidence type="ECO:0000313" key="7">
    <source>
        <dbReference type="EMBL" id="KAG6473886.1"/>
    </source>
</evidence>
<sequence length="558" mass="60707">MRAVNPPSGLATESVSSRWSGFVSGSVTLLLLLFKAEPSCGLQCGKKTRSVHDHAAPALHPPPRSSDMPALTHHHRFKARRELVHFTCRCGEQGNRMMSKEEDDAKFLKIQVLLRLQTCTLKVNIHCDGCKKKVKKLLHKVDGVYTTSIDAEEGKVTVSGNVDPAALLKKLAKAGKHAELLAPKACNNDQKPQLQLQKQDGKGGGNDIIGGGGGKDPKLQQSKPTPQQQQQQQLQQQLFQQHLQQLQKVKAANNVLMPPMKLLNLPPQKSLKSVNFEFPPKGFQGYDDDDEDDFEEEDELDENDMDEFDCFDVDFDEEFRNIKIKPAISTPKAKAGKGDQDPPVHSRAVCNNVGRKNGKKDAGSATTSGGGARPQDIKNNGNFNKATHNGEAAGKLNGDVHDANLAKKMQGKNGIGGVCHPMVNPSMVGHGFPVGKMQVPVGHVGNIPAAHGAGAAPGFYQGGGALVPPAEVIAAVNPYKQQYMAAMIQQQQQQQLQQQRMMMMMQDRPAFQPTMAYSRAPPVTMYNMYMPPPPAPHSSEPYTTFFSDENAGSGCSIM</sequence>
<proteinExistence type="inferred from homology"/>
<dbReference type="InterPro" id="IPR036163">
    <property type="entry name" value="HMA_dom_sf"/>
</dbReference>
<feature type="compositionally biased region" description="Polar residues" evidence="5">
    <location>
        <begin position="377"/>
        <end position="387"/>
    </location>
</feature>
<comment type="caution">
    <text evidence="7">The sequence shown here is derived from an EMBL/GenBank/DDBJ whole genome shotgun (WGS) entry which is preliminary data.</text>
</comment>
<dbReference type="Proteomes" id="UP000734854">
    <property type="component" value="Unassembled WGS sequence"/>
</dbReference>
<dbReference type="Gene3D" id="3.30.70.100">
    <property type="match status" value="1"/>
</dbReference>
<keyword evidence="2" id="KW-0479">Metal-binding</keyword>
<dbReference type="InterPro" id="IPR006121">
    <property type="entry name" value="HMA_dom"/>
</dbReference>
<feature type="compositionally biased region" description="Acidic residues" evidence="5">
    <location>
        <begin position="286"/>
        <end position="302"/>
    </location>
</feature>
<feature type="region of interest" description="Disordered" evidence="5">
    <location>
        <begin position="282"/>
        <end position="302"/>
    </location>
</feature>
<dbReference type="EMBL" id="JACMSC010000019">
    <property type="protein sequence ID" value="KAG6473886.1"/>
    <property type="molecule type" value="Genomic_DNA"/>
</dbReference>
<evidence type="ECO:0000313" key="8">
    <source>
        <dbReference type="Proteomes" id="UP000734854"/>
    </source>
</evidence>
<dbReference type="SUPFAM" id="SSF55008">
    <property type="entry name" value="HMA, heavy metal-associated domain"/>
    <property type="match status" value="1"/>
</dbReference>
<dbReference type="Pfam" id="PF00403">
    <property type="entry name" value="HMA"/>
    <property type="match status" value="1"/>
</dbReference>